<evidence type="ECO:0000313" key="11">
    <source>
        <dbReference type="WBParaSite" id="SVE_0006200.1"/>
    </source>
</evidence>
<evidence type="ECO:0000256" key="4">
    <source>
        <dbReference type="ARBA" id="ARBA00012085"/>
    </source>
</evidence>
<reference evidence="10" key="1">
    <citation type="submission" date="2014-07" db="EMBL/GenBank/DDBJ databases">
        <authorList>
            <person name="Martin A.A"/>
            <person name="De Silva N."/>
        </authorList>
    </citation>
    <scope>NUCLEOTIDE SEQUENCE</scope>
</reference>
<evidence type="ECO:0000256" key="6">
    <source>
        <dbReference type="ARBA" id="ARBA00023192"/>
    </source>
</evidence>
<evidence type="ECO:0000256" key="2">
    <source>
        <dbReference type="ARBA" id="ARBA00005038"/>
    </source>
</evidence>
<keyword evidence="6" id="KW-0028">Amino-acid biosynthesis</keyword>
<evidence type="ECO:0000256" key="7">
    <source>
        <dbReference type="ARBA" id="ARBA00029853"/>
    </source>
</evidence>
<dbReference type="SUPFAM" id="SSF53383">
    <property type="entry name" value="PLP-dependent transferases"/>
    <property type="match status" value="1"/>
</dbReference>
<feature type="modified residue" description="N6-(pyridoxal phosphate)lysine" evidence="8">
    <location>
        <position position="245"/>
    </location>
</feature>
<evidence type="ECO:0000256" key="9">
    <source>
        <dbReference type="RuleBase" id="RU362118"/>
    </source>
</evidence>
<dbReference type="UniPathway" id="UPA00136">
    <property type="reaction ID" value="UER00202"/>
</dbReference>
<keyword evidence="10" id="KW-1185">Reference proteome</keyword>
<dbReference type="PIRSF" id="PIRSF001434">
    <property type="entry name" value="CGS"/>
    <property type="match status" value="1"/>
</dbReference>
<dbReference type="GO" id="GO:0019343">
    <property type="term" value="P:cysteine biosynthetic process via cystathionine"/>
    <property type="evidence" value="ECO:0007669"/>
    <property type="project" value="TreeGrafter"/>
</dbReference>
<evidence type="ECO:0000313" key="10">
    <source>
        <dbReference type="Proteomes" id="UP000035680"/>
    </source>
</evidence>
<evidence type="ECO:0000256" key="8">
    <source>
        <dbReference type="PIRSR" id="PIRSR001434-2"/>
    </source>
</evidence>
<comment type="pathway">
    <text evidence="2">Amino-acid biosynthesis; L-cysteine biosynthesis; L-cysteine from L-homocysteine and L-serine: step 2/2.</text>
</comment>
<dbReference type="PANTHER" id="PTHR11808">
    <property type="entry name" value="TRANS-SULFURATION ENZYME FAMILY MEMBER"/>
    <property type="match status" value="1"/>
</dbReference>
<comment type="similarity">
    <text evidence="3 9">Belongs to the trans-sulfuration enzymes family.</text>
</comment>
<dbReference type="Gene3D" id="3.40.640.10">
    <property type="entry name" value="Type I PLP-dependent aspartate aminotransferase-like (Major domain)"/>
    <property type="match status" value="1"/>
</dbReference>
<dbReference type="PROSITE" id="PS00868">
    <property type="entry name" value="CYS_MET_METAB_PP"/>
    <property type="match status" value="1"/>
</dbReference>
<dbReference type="GO" id="GO:0019346">
    <property type="term" value="P:transsulfuration"/>
    <property type="evidence" value="ECO:0007669"/>
    <property type="project" value="InterPro"/>
</dbReference>
<dbReference type="WBParaSite" id="SVE_0006200.1">
    <property type="protein sequence ID" value="SVE_0006200.1"/>
    <property type="gene ID" value="SVE_0006200"/>
</dbReference>
<evidence type="ECO:0000256" key="3">
    <source>
        <dbReference type="ARBA" id="ARBA00009077"/>
    </source>
</evidence>
<sequence length="433" mass="48190">MSTYKISTTFEAYIHIFSNTIFLDAPPCLNKLCMLQQLVSNYSMSYQGFGTAAIHVGQEPERWEMMQVVPPISLSSTFKQPKPAEPKGHDYSRAGNPTRDVLQECLAALEGAKKCYTFASGLGATMSLANILKYGDHIICSDDVYGGTNRYFKRVSVPKHGIQLSMVDLTDYDHLREALKENTRMIWFESPSNPCLKVVDIVEVVKVVKAYNKDIIVVVDSTFLTPYFQKPLSLGADVVIHSITKYLNGHSDVVMGCVMTNDDTIAEHLFFMQLAVGAVPSPFDCFLVNRGLKTLHLRMKCHQENGLAVAKFLENDSRVRRVLYPALPSHPQHEIHKKQTTGMSGMVSFYIKGGLAESKKFLEALKVFTLAESLGGYESLAELPVIMTHASVPEEERIKLGIDDSLIRLSVGCEDVEDLIKDLDDALTIALSH</sequence>
<comment type="cofactor">
    <cofactor evidence="1 9">
        <name>pyridoxal 5'-phosphate</name>
        <dbReference type="ChEBI" id="CHEBI:597326"/>
    </cofactor>
</comment>
<dbReference type="InterPro" id="IPR015424">
    <property type="entry name" value="PyrdxlP-dep_Trfase"/>
</dbReference>
<evidence type="ECO:0000256" key="1">
    <source>
        <dbReference type="ARBA" id="ARBA00001933"/>
    </source>
</evidence>
<dbReference type="InterPro" id="IPR015422">
    <property type="entry name" value="PyrdxlP-dep_Trfase_small"/>
</dbReference>
<dbReference type="Proteomes" id="UP000035680">
    <property type="component" value="Unassembled WGS sequence"/>
</dbReference>
<keyword evidence="5 8" id="KW-0663">Pyridoxal phosphate</keyword>
<dbReference type="CDD" id="cd00614">
    <property type="entry name" value="CGS_like"/>
    <property type="match status" value="1"/>
</dbReference>
<proteinExistence type="inferred from homology"/>
<dbReference type="PANTHER" id="PTHR11808:SF15">
    <property type="entry name" value="CYSTATHIONINE GAMMA-LYASE"/>
    <property type="match status" value="1"/>
</dbReference>
<dbReference type="FunFam" id="3.90.1150.10:FF:000008">
    <property type="entry name" value="Cystathionine gamma-synthase"/>
    <property type="match status" value="1"/>
</dbReference>
<keyword evidence="6" id="KW-0198">Cysteine biosynthesis</keyword>
<name>A0A0K0EU69_STRVS</name>
<dbReference type="Pfam" id="PF01053">
    <property type="entry name" value="Cys_Met_Meta_PP"/>
    <property type="match status" value="1"/>
</dbReference>
<dbReference type="FunFam" id="3.40.640.10:FF:000009">
    <property type="entry name" value="Cystathionine gamma-synthase homolog"/>
    <property type="match status" value="1"/>
</dbReference>
<dbReference type="GO" id="GO:0030170">
    <property type="term" value="F:pyridoxal phosphate binding"/>
    <property type="evidence" value="ECO:0007669"/>
    <property type="project" value="InterPro"/>
</dbReference>
<dbReference type="GO" id="GO:0005737">
    <property type="term" value="C:cytoplasm"/>
    <property type="evidence" value="ECO:0007669"/>
    <property type="project" value="TreeGrafter"/>
</dbReference>
<dbReference type="GO" id="GO:0004123">
    <property type="term" value="F:cystathionine gamma-lyase activity"/>
    <property type="evidence" value="ECO:0007669"/>
    <property type="project" value="TreeGrafter"/>
</dbReference>
<organism evidence="10 11">
    <name type="scientific">Strongyloides venezuelensis</name>
    <name type="common">Threadworm</name>
    <dbReference type="NCBI Taxonomy" id="75913"/>
    <lineage>
        <taxon>Eukaryota</taxon>
        <taxon>Metazoa</taxon>
        <taxon>Ecdysozoa</taxon>
        <taxon>Nematoda</taxon>
        <taxon>Chromadorea</taxon>
        <taxon>Rhabditida</taxon>
        <taxon>Tylenchina</taxon>
        <taxon>Panagrolaimomorpha</taxon>
        <taxon>Strongyloidoidea</taxon>
        <taxon>Strongyloididae</taxon>
        <taxon>Strongyloides</taxon>
    </lineage>
</organism>
<dbReference type="AlphaFoldDB" id="A0A0K0EU69"/>
<dbReference type="InterPro" id="IPR054542">
    <property type="entry name" value="Cys_met_metab_PP"/>
</dbReference>
<reference evidence="11" key="2">
    <citation type="submission" date="2015-08" db="UniProtKB">
        <authorList>
            <consortium name="WormBaseParasite"/>
        </authorList>
    </citation>
    <scope>IDENTIFICATION</scope>
</reference>
<dbReference type="EC" id="4.4.1.1" evidence="4"/>
<dbReference type="STRING" id="75913.A0A0K0EU69"/>
<dbReference type="InterPro" id="IPR015421">
    <property type="entry name" value="PyrdxlP-dep_Trfase_major"/>
</dbReference>
<accession>A0A0K0EU69</accession>
<dbReference type="InterPro" id="IPR000277">
    <property type="entry name" value="Cys/Met-Metab_PyrdxlP-dep_enz"/>
</dbReference>
<evidence type="ECO:0000256" key="5">
    <source>
        <dbReference type="ARBA" id="ARBA00022898"/>
    </source>
</evidence>
<dbReference type="Gene3D" id="3.90.1150.10">
    <property type="entry name" value="Aspartate Aminotransferase, domain 1"/>
    <property type="match status" value="1"/>
</dbReference>
<protein>
    <recommendedName>
        <fullName evidence="4">cystathionine gamma-lyase</fullName>
        <ecNumber evidence="4">4.4.1.1</ecNumber>
    </recommendedName>
    <alternativeName>
        <fullName evidence="7">Gamma-cystathionase</fullName>
    </alternativeName>
</protein>